<dbReference type="Gene3D" id="3.40.50.1820">
    <property type="entry name" value="alpha/beta hydrolase"/>
    <property type="match status" value="1"/>
</dbReference>
<organism evidence="2 3">
    <name type="scientific">Sphingomonas aliaeris</name>
    <dbReference type="NCBI Taxonomy" id="2759526"/>
    <lineage>
        <taxon>Bacteria</taxon>
        <taxon>Pseudomonadati</taxon>
        <taxon>Pseudomonadota</taxon>
        <taxon>Alphaproteobacteria</taxon>
        <taxon>Sphingomonadales</taxon>
        <taxon>Sphingomonadaceae</taxon>
        <taxon>Sphingomonas</taxon>
    </lineage>
</organism>
<dbReference type="KEGG" id="sari:H5J25_10760"/>
<sequence>MTTQTHAGDIRPPSALLALTELPRAIAEFGSLGLAAPILASAPHGDGHPVLVLPGFVTTDVSTRVLRSFLKRMGYDAHAWELGRNLGPKAIGAEGEKLIARLKAVHDTTGQKVSIVGWSLGGVMARQLSRRAPEAVRQVITLGSPFTGSPRATNAWRAYQILTGHKIDGDDARAQLSESETAPPVPSTSIFSREDGVVAWQNCIEPSGAETDNIQVHGSHCGLGVNPAVLYAIADRLAQPDGEWRPFERSGLKALVYPFAGHA</sequence>
<evidence type="ECO:0000313" key="3">
    <source>
        <dbReference type="Proteomes" id="UP000595894"/>
    </source>
</evidence>
<proteinExistence type="predicted"/>
<dbReference type="SUPFAM" id="SSF53474">
    <property type="entry name" value="alpha/beta-Hydrolases"/>
    <property type="match status" value="1"/>
</dbReference>
<dbReference type="AlphaFoldDB" id="A0A974NSD5"/>
<accession>A0A974NSD5</accession>
<evidence type="ECO:0000259" key="1">
    <source>
        <dbReference type="Pfam" id="PF00561"/>
    </source>
</evidence>
<gene>
    <name evidence="2" type="ORF">H5J25_10760</name>
</gene>
<dbReference type="Pfam" id="PF00561">
    <property type="entry name" value="Abhydrolase_1"/>
    <property type="match status" value="1"/>
</dbReference>
<evidence type="ECO:0000313" key="2">
    <source>
        <dbReference type="EMBL" id="QQV76041.1"/>
    </source>
</evidence>
<feature type="domain" description="AB hydrolase-1" evidence="1">
    <location>
        <begin position="108"/>
        <end position="172"/>
    </location>
</feature>
<dbReference type="EMBL" id="CP061035">
    <property type="protein sequence ID" value="QQV76041.1"/>
    <property type="molecule type" value="Genomic_DNA"/>
</dbReference>
<reference evidence="3" key="1">
    <citation type="submission" date="2020-09" db="EMBL/GenBank/DDBJ databases">
        <title>Sphingomonas sp., a new species isolated from pork steak.</title>
        <authorList>
            <person name="Heidler von Heilborn D."/>
        </authorList>
    </citation>
    <scope>NUCLEOTIDE SEQUENCE [LARGE SCALE GENOMIC DNA]</scope>
</reference>
<keyword evidence="2" id="KW-0378">Hydrolase</keyword>
<dbReference type="PANTHER" id="PTHR37946">
    <property type="entry name" value="SLL1969 PROTEIN"/>
    <property type="match status" value="1"/>
</dbReference>
<dbReference type="RefSeq" id="WP_202090840.1">
    <property type="nucleotide sequence ID" value="NZ_CP061035.1"/>
</dbReference>
<dbReference type="GO" id="GO:0016787">
    <property type="term" value="F:hydrolase activity"/>
    <property type="evidence" value="ECO:0007669"/>
    <property type="project" value="UniProtKB-KW"/>
</dbReference>
<dbReference type="Proteomes" id="UP000595894">
    <property type="component" value="Chromosome"/>
</dbReference>
<keyword evidence="3" id="KW-1185">Reference proteome</keyword>
<protein>
    <submittedName>
        <fullName evidence="2">Alpha/beta hydrolase</fullName>
    </submittedName>
</protein>
<dbReference type="PANTHER" id="PTHR37946:SF1">
    <property type="entry name" value="SLL1969 PROTEIN"/>
    <property type="match status" value="1"/>
</dbReference>
<dbReference type="InterPro" id="IPR029058">
    <property type="entry name" value="AB_hydrolase_fold"/>
</dbReference>
<dbReference type="InterPro" id="IPR000073">
    <property type="entry name" value="AB_hydrolase_1"/>
</dbReference>
<name>A0A974NSD5_9SPHN</name>